<reference evidence="1" key="1">
    <citation type="submission" date="2020-08" db="EMBL/GenBank/DDBJ databases">
        <title>Multicomponent nature underlies the extraordinary mechanical properties of spider dragline silk.</title>
        <authorList>
            <person name="Kono N."/>
            <person name="Nakamura H."/>
            <person name="Mori M."/>
            <person name="Yoshida Y."/>
            <person name="Ohtoshi R."/>
            <person name="Malay A.D."/>
            <person name="Moran D.A.P."/>
            <person name="Tomita M."/>
            <person name="Numata K."/>
            <person name="Arakawa K."/>
        </authorList>
    </citation>
    <scope>NUCLEOTIDE SEQUENCE</scope>
</reference>
<evidence type="ECO:0000313" key="2">
    <source>
        <dbReference type="Proteomes" id="UP000887013"/>
    </source>
</evidence>
<sequence>MPRPLRLSIFRNSKITLLRPNCRLTLSTSPLVLTTCRTGLCVPCSKRRAAFLSHFNRHRRGPPPFKKRTFSVFHHLGPHKRSNRQTETLLVSCPQEQKAHLPKSVRTSVLGGEF</sequence>
<proteinExistence type="predicted"/>
<name>A0A8X6R2Y6_NEPPI</name>
<dbReference type="Proteomes" id="UP000887013">
    <property type="component" value="Unassembled WGS sequence"/>
</dbReference>
<protein>
    <submittedName>
        <fullName evidence="1">Uncharacterized protein</fullName>
    </submittedName>
</protein>
<dbReference type="EMBL" id="BMAW01039991">
    <property type="protein sequence ID" value="GFU57952.1"/>
    <property type="molecule type" value="Genomic_DNA"/>
</dbReference>
<keyword evidence="2" id="KW-1185">Reference proteome</keyword>
<comment type="caution">
    <text evidence="1">The sequence shown here is derived from an EMBL/GenBank/DDBJ whole genome shotgun (WGS) entry which is preliminary data.</text>
</comment>
<accession>A0A8X6R2Y6</accession>
<organism evidence="1 2">
    <name type="scientific">Nephila pilipes</name>
    <name type="common">Giant wood spider</name>
    <name type="synonym">Nephila maculata</name>
    <dbReference type="NCBI Taxonomy" id="299642"/>
    <lineage>
        <taxon>Eukaryota</taxon>
        <taxon>Metazoa</taxon>
        <taxon>Ecdysozoa</taxon>
        <taxon>Arthropoda</taxon>
        <taxon>Chelicerata</taxon>
        <taxon>Arachnida</taxon>
        <taxon>Araneae</taxon>
        <taxon>Araneomorphae</taxon>
        <taxon>Entelegynae</taxon>
        <taxon>Araneoidea</taxon>
        <taxon>Nephilidae</taxon>
        <taxon>Nephila</taxon>
    </lineage>
</organism>
<evidence type="ECO:0000313" key="1">
    <source>
        <dbReference type="EMBL" id="GFU57952.1"/>
    </source>
</evidence>
<gene>
    <name evidence="1" type="ORF">NPIL_369511</name>
</gene>
<dbReference type="AlphaFoldDB" id="A0A8X6R2Y6"/>